<comment type="caution">
    <text evidence="1">The sequence shown here is derived from an EMBL/GenBank/DDBJ whole genome shotgun (WGS) entry which is preliminary data.</text>
</comment>
<dbReference type="Proteomes" id="UP001281761">
    <property type="component" value="Unassembled WGS sequence"/>
</dbReference>
<evidence type="ECO:0000313" key="1">
    <source>
        <dbReference type="EMBL" id="KAK2943052.1"/>
    </source>
</evidence>
<evidence type="ECO:0000313" key="2">
    <source>
        <dbReference type="Proteomes" id="UP001281761"/>
    </source>
</evidence>
<accession>A0ABQ9WU77</accession>
<proteinExistence type="predicted"/>
<protein>
    <submittedName>
        <fullName evidence="1">Uncharacterized protein</fullName>
    </submittedName>
</protein>
<sequence length="554" mass="63801">MTSTDSNPNGDLSRSVLSCPPSWNLSNISSLLKRLQCDDENMIVDSFRELQKCCSCLESLFFEPEIVDSLLLHHKDLIVSTFNSIAKSTPSPAVVTTLARLSLFPHLRIAYNALHTLLFVVKRNPHTFSLLPSPIFPSYSPHQQYSGLSFLAALTKKLPIVFTEFQTYLPTDPSHFPKYILLLKDDQFIITPSLLFCSNSSLIPHELLLATPPIEVDSEIFRDFILFVKEALPTILTNISTIDTLIASLPSDSSPTDPLVSSVDSKMNDYLNRLRNHCENFVTNGWAFFIDSALTISDHHKSSFRTIILDDPSFADLILNSLKLNHCLVRWNTIATVTNVVIIHPWMKGRFMTANLVGRMFEVVDYHSFLLSEPNTLCELTTFILSMLNPIGVTKEMCFQQYPLIRVSVFEPAKQFITFMFHNSDKQVVNVAIKAQLEDRLCGMHNHINNMELRSDEYDTDFVSELVKWEVRTMAEMEKERHFERVFEGMMDRTCEWKQDQRERLKRRKVLLREEGWDDGFELRVVAKEVNTNQKVKNLVRRFRMMMSLNANRL</sequence>
<dbReference type="EMBL" id="JARBJD010000366">
    <property type="protein sequence ID" value="KAK2943052.1"/>
    <property type="molecule type" value="Genomic_DNA"/>
</dbReference>
<organism evidence="1 2">
    <name type="scientific">Blattamonas nauphoetae</name>
    <dbReference type="NCBI Taxonomy" id="2049346"/>
    <lineage>
        <taxon>Eukaryota</taxon>
        <taxon>Metamonada</taxon>
        <taxon>Preaxostyla</taxon>
        <taxon>Oxymonadida</taxon>
        <taxon>Blattamonas</taxon>
    </lineage>
</organism>
<name>A0ABQ9WU77_9EUKA</name>
<reference evidence="1 2" key="1">
    <citation type="journal article" date="2022" name="bioRxiv">
        <title>Genomics of Preaxostyla Flagellates Illuminates Evolutionary Transitions and the Path Towards Mitochondrial Loss.</title>
        <authorList>
            <person name="Novak L.V.F."/>
            <person name="Treitli S.C."/>
            <person name="Pyrih J."/>
            <person name="Halakuc P."/>
            <person name="Pipaliya S.V."/>
            <person name="Vacek V."/>
            <person name="Brzon O."/>
            <person name="Soukal P."/>
            <person name="Eme L."/>
            <person name="Dacks J.B."/>
            <person name="Karnkowska A."/>
            <person name="Elias M."/>
            <person name="Hampl V."/>
        </authorList>
    </citation>
    <scope>NUCLEOTIDE SEQUENCE [LARGE SCALE GENOMIC DNA]</scope>
    <source>
        <strain evidence="1">NAU3</strain>
        <tissue evidence="1">Gut</tissue>
    </source>
</reference>
<gene>
    <name evidence="1" type="ORF">BLNAU_22026</name>
</gene>
<keyword evidence="2" id="KW-1185">Reference proteome</keyword>